<protein>
    <recommendedName>
        <fullName evidence="6">phosphatidate cytidylyltransferase</fullName>
        <ecNumber evidence="6">2.7.7.41</ecNumber>
    </recommendedName>
    <alternativeName>
        <fullName evidence="16">CDP-diacylglycerol synthase</fullName>
    </alternativeName>
    <alternativeName>
        <fullName evidence="17">CDP-diglyceride pyrophosphorylase</fullName>
    </alternativeName>
    <alternativeName>
        <fullName evidence="18">CDP-diglyceride synthase</fullName>
    </alternativeName>
</protein>
<keyword evidence="7" id="KW-0444">Lipid biosynthesis</keyword>
<proteinExistence type="inferred from homology"/>
<dbReference type="Pfam" id="PF01148">
    <property type="entry name" value="CTP_transf_1"/>
    <property type="match status" value="1"/>
</dbReference>
<keyword evidence="12" id="KW-0443">Lipid metabolism</keyword>
<dbReference type="Proteomes" id="UP001162156">
    <property type="component" value="Unassembled WGS sequence"/>
</dbReference>
<dbReference type="AlphaFoldDB" id="A0AAV8WZL6"/>
<evidence type="ECO:0000256" key="19">
    <source>
        <dbReference type="SAM" id="Phobius"/>
    </source>
</evidence>
<accession>A0AAV8WZL6</accession>
<comment type="pathway">
    <text evidence="4">Lipid metabolism.</text>
</comment>
<comment type="catalytic activity">
    <reaction evidence="1">
        <text>a 1,2-diacyl-sn-glycero-3-phosphate + CTP + H(+) = a CDP-1,2-diacyl-sn-glycerol + diphosphate</text>
        <dbReference type="Rhea" id="RHEA:16229"/>
        <dbReference type="ChEBI" id="CHEBI:15378"/>
        <dbReference type="ChEBI" id="CHEBI:33019"/>
        <dbReference type="ChEBI" id="CHEBI:37563"/>
        <dbReference type="ChEBI" id="CHEBI:58332"/>
        <dbReference type="ChEBI" id="CHEBI:58608"/>
        <dbReference type="EC" id="2.7.7.41"/>
    </reaction>
</comment>
<feature type="transmembrane region" description="Helical" evidence="19">
    <location>
        <begin position="178"/>
        <end position="199"/>
    </location>
</feature>
<dbReference type="EMBL" id="JANEYF010004262">
    <property type="protein sequence ID" value="KAJ8931692.1"/>
    <property type="molecule type" value="Genomic_DNA"/>
</dbReference>
<evidence type="ECO:0000256" key="14">
    <source>
        <dbReference type="ARBA" id="ARBA00023209"/>
    </source>
</evidence>
<organism evidence="20 21">
    <name type="scientific">Rhamnusium bicolor</name>
    <dbReference type="NCBI Taxonomy" id="1586634"/>
    <lineage>
        <taxon>Eukaryota</taxon>
        <taxon>Metazoa</taxon>
        <taxon>Ecdysozoa</taxon>
        <taxon>Arthropoda</taxon>
        <taxon>Hexapoda</taxon>
        <taxon>Insecta</taxon>
        <taxon>Pterygota</taxon>
        <taxon>Neoptera</taxon>
        <taxon>Endopterygota</taxon>
        <taxon>Coleoptera</taxon>
        <taxon>Polyphaga</taxon>
        <taxon>Cucujiformia</taxon>
        <taxon>Chrysomeloidea</taxon>
        <taxon>Cerambycidae</taxon>
        <taxon>Lepturinae</taxon>
        <taxon>Rhagiini</taxon>
        <taxon>Rhamnusium</taxon>
    </lineage>
</organism>
<evidence type="ECO:0000256" key="18">
    <source>
        <dbReference type="ARBA" id="ARBA00033406"/>
    </source>
</evidence>
<dbReference type="EC" id="2.7.7.41" evidence="6"/>
<evidence type="ECO:0000256" key="2">
    <source>
        <dbReference type="ARBA" id="ARBA00004141"/>
    </source>
</evidence>
<dbReference type="GO" id="GO:0008654">
    <property type="term" value="P:phospholipid biosynthetic process"/>
    <property type="evidence" value="ECO:0007669"/>
    <property type="project" value="UniProtKB-KW"/>
</dbReference>
<feature type="transmembrane region" description="Helical" evidence="19">
    <location>
        <begin position="113"/>
        <end position="139"/>
    </location>
</feature>
<dbReference type="GO" id="GO:0004605">
    <property type="term" value="F:phosphatidate cytidylyltransferase activity"/>
    <property type="evidence" value="ECO:0007669"/>
    <property type="project" value="UniProtKB-EC"/>
</dbReference>
<dbReference type="InterPro" id="IPR016720">
    <property type="entry name" value="PC_Trfase_euk"/>
</dbReference>
<feature type="transmembrane region" description="Helical" evidence="19">
    <location>
        <begin position="288"/>
        <end position="313"/>
    </location>
</feature>
<evidence type="ECO:0000313" key="20">
    <source>
        <dbReference type="EMBL" id="KAJ8931692.1"/>
    </source>
</evidence>
<keyword evidence="13 19" id="KW-0472">Membrane</keyword>
<feature type="transmembrane region" description="Helical" evidence="19">
    <location>
        <begin position="79"/>
        <end position="98"/>
    </location>
</feature>
<keyword evidence="14" id="KW-0594">Phospholipid biosynthesis</keyword>
<evidence type="ECO:0000256" key="16">
    <source>
        <dbReference type="ARBA" id="ARBA00029893"/>
    </source>
</evidence>
<comment type="caution">
    <text evidence="20">The sequence shown here is derived from an EMBL/GenBank/DDBJ whole genome shotgun (WGS) entry which is preliminary data.</text>
</comment>
<comment type="pathway">
    <text evidence="3">Phospholipid metabolism; CDP-diacylglycerol biosynthesis; CDP-diacylglycerol from sn-glycerol 3-phosphate: step 3/3.</text>
</comment>
<reference evidence="20" key="1">
    <citation type="journal article" date="2023" name="Insect Mol. Biol.">
        <title>Genome sequencing provides insights into the evolution of gene families encoding plant cell wall-degrading enzymes in longhorned beetles.</title>
        <authorList>
            <person name="Shin N.R."/>
            <person name="Okamura Y."/>
            <person name="Kirsch R."/>
            <person name="Pauchet Y."/>
        </authorList>
    </citation>
    <scope>NUCLEOTIDE SEQUENCE</scope>
    <source>
        <strain evidence="20">RBIC_L_NR</strain>
    </source>
</reference>
<feature type="transmembrane region" description="Helical" evidence="19">
    <location>
        <begin position="151"/>
        <end position="172"/>
    </location>
</feature>
<keyword evidence="9 19" id="KW-0812">Transmembrane</keyword>
<evidence type="ECO:0000256" key="17">
    <source>
        <dbReference type="ARBA" id="ARBA00032396"/>
    </source>
</evidence>
<evidence type="ECO:0000256" key="15">
    <source>
        <dbReference type="ARBA" id="ARBA00023264"/>
    </source>
</evidence>
<dbReference type="PANTHER" id="PTHR13773:SF8">
    <property type="entry name" value="PHOSPHATIDATE CYTIDYLYLTRANSFERASE, PHOTORECEPTOR-SPECIFIC"/>
    <property type="match status" value="1"/>
</dbReference>
<keyword evidence="8" id="KW-0808">Transferase</keyword>
<sequence>MEENEEKRQSTSLFGWLPRPKIKSNGLKRTITGLSLITYFIVVVYYGLPMMLLQALIIQMKCFDEIINIAYNMKKMPDIPYFRTLNWYFVITANYFFFGETFAEHLEVYVKKYYIFQVLVTYHRFLSFCWYFIGIIWFLTLVRKRIIRHQFSLLAWTHFLLIIICLQTYMIVQNIFEGLIWLIIPLWLVILNDIFAYVFGRLLGKTPLISLSPKKTVEGFIFGGIFTFIFGSFSSYVFCLMPYLTCPIKFMETENGIIMNTNCTPSYLFELIQFNIVNTGISVKTYPFILHSLAFSFFASVIAPFGGFCASGFKRAFQDKRFR</sequence>
<keyword evidence="15" id="KW-1208">Phospholipid metabolism</keyword>
<evidence type="ECO:0000256" key="1">
    <source>
        <dbReference type="ARBA" id="ARBA00001698"/>
    </source>
</evidence>
<evidence type="ECO:0000256" key="9">
    <source>
        <dbReference type="ARBA" id="ARBA00022692"/>
    </source>
</evidence>
<evidence type="ECO:0000256" key="3">
    <source>
        <dbReference type="ARBA" id="ARBA00005119"/>
    </source>
</evidence>
<keyword evidence="10" id="KW-0548">Nucleotidyltransferase</keyword>
<dbReference type="GO" id="GO:0005789">
    <property type="term" value="C:endoplasmic reticulum membrane"/>
    <property type="evidence" value="ECO:0007669"/>
    <property type="project" value="TreeGrafter"/>
</dbReference>
<comment type="subcellular location">
    <subcellularLocation>
        <location evidence="2">Membrane</location>
        <topology evidence="2">Multi-pass membrane protein</topology>
    </subcellularLocation>
</comment>
<feature type="transmembrane region" description="Helical" evidence="19">
    <location>
        <begin position="36"/>
        <end position="58"/>
    </location>
</feature>
<evidence type="ECO:0000256" key="4">
    <source>
        <dbReference type="ARBA" id="ARBA00005189"/>
    </source>
</evidence>
<feature type="transmembrane region" description="Helical" evidence="19">
    <location>
        <begin position="220"/>
        <end position="244"/>
    </location>
</feature>
<evidence type="ECO:0000256" key="7">
    <source>
        <dbReference type="ARBA" id="ARBA00022516"/>
    </source>
</evidence>
<comment type="similarity">
    <text evidence="5">Belongs to the CDS family.</text>
</comment>
<evidence type="ECO:0000256" key="13">
    <source>
        <dbReference type="ARBA" id="ARBA00023136"/>
    </source>
</evidence>
<evidence type="ECO:0000256" key="12">
    <source>
        <dbReference type="ARBA" id="ARBA00023098"/>
    </source>
</evidence>
<keyword evidence="11 19" id="KW-1133">Transmembrane helix</keyword>
<keyword evidence="21" id="KW-1185">Reference proteome</keyword>
<evidence type="ECO:0000256" key="10">
    <source>
        <dbReference type="ARBA" id="ARBA00022695"/>
    </source>
</evidence>
<gene>
    <name evidence="20" type="ORF">NQ314_015363</name>
</gene>
<evidence type="ECO:0000256" key="5">
    <source>
        <dbReference type="ARBA" id="ARBA00010185"/>
    </source>
</evidence>
<evidence type="ECO:0000256" key="11">
    <source>
        <dbReference type="ARBA" id="ARBA00022989"/>
    </source>
</evidence>
<evidence type="ECO:0000256" key="8">
    <source>
        <dbReference type="ARBA" id="ARBA00022679"/>
    </source>
</evidence>
<evidence type="ECO:0000313" key="21">
    <source>
        <dbReference type="Proteomes" id="UP001162156"/>
    </source>
</evidence>
<evidence type="ECO:0000256" key="6">
    <source>
        <dbReference type="ARBA" id="ARBA00012487"/>
    </source>
</evidence>
<name>A0AAV8WZL6_9CUCU</name>
<dbReference type="PANTHER" id="PTHR13773">
    <property type="entry name" value="PHOSPHATIDATE CYTIDYLYLTRANSFERASE"/>
    <property type="match status" value="1"/>
</dbReference>